<protein>
    <submittedName>
        <fullName evidence="1">Ornithine cyclodeaminase</fullName>
    </submittedName>
</protein>
<dbReference type="InterPro" id="IPR003462">
    <property type="entry name" value="ODC_Mu_crystall"/>
</dbReference>
<sequence length="320" mass="35634">MLIFTEEEIRKYVQINDEVIQEVEGAFTDLQSKNVQMPPIMRVDIPENNGEVDVKTAYIPGHEMFALKVSSGFFNNYKLGLPSTGGLMFLINALNGQPEALLYDNGYLTDIRTAAAGAVAAKYMAKEKVHTVGVIGAGAQARYQLMALREVRHFKEINVCGRTKKRLLEFKHEMEEKLQVKVTIKENAESVVKNSDIVITTTPATEPVIQSEWVQPGTHITAMGSDAEHKQELDPEILRKANLYVCDVISQCEVLGELRSALEQNIVEKTDGIVELGEITSQKEMARKKVDDITVADLTGTGAQDTRIALYAYKKLTEEK</sequence>
<dbReference type="PANTHER" id="PTHR13812">
    <property type="entry name" value="KETIMINE REDUCTASE MU-CRYSTALLIN"/>
    <property type="match status" value="1"/>
</dbReference>
<accession>A0A2V3WF03</accession>
<dbReference type="OrthoDB" id="9792005at2"/>
<dbReference type="EMBL" id="QJJQ01000005">
    <property type="protein sequence ID" value="PXW87429.1"/>
    <property type="molecule type" value="Genomic_DNA"/>
</dbReference>
<dbReference type="SUPFAM" id="SSF51735">
    <property type="entry name" value="NAD(P)-binding Rossmann-fold domains"/>
    <property type="match status" value="1"/>
</dbReference>
<dbReference type="GO" id="GO:0005737">
    <property type="term" value="C:cytoplasm"/>
    <property type="evidence" value="ECO:0007669"/>
    <property type="project" value="TreeGrafter"/>
</dbReference>
<proteinExistence type="predicted"/>
<name>A0A2V3WF03_9BACI</name>
<keyword evidence="2" id="KW-1185">Reference proteome</keyword>
<dbReference type="InterPro" id="IPR023401">
    <property type="entry name" value="ODC_N"/>
</dbReference>
<dbReference type="Gene3D" id="3.30.1780.10">
    <property type="entry name" value="ornithine cyclodeaminase, domain 1"/>
    <property type="match status" value="1"/>
</dbReference>
<dbReference type="AlphaFoldDB" id="A0A2V3WF03"/>
<gene>
    <name evidence="1" type="ORF">DFR56_10569</name>
</gene>
<dbReference type="Pfam" id="PF02423">
    <property type="entry name" value="OCD_Mu_crystall"/>
    <property type="match status" value="1"/>
</dbReference>
<dbReference type="NCBIfam" id="NF006141">
    <property type="entry name" value="PRK08291.1"/>
    <property type="match status" value="1"/>
</dbReference>
<dbReference type="PIRSF" id="PIRSF001439">
    <property type="entry name" value="CryM"/>
    <property type="match status" value="1"/>
</dbReference>
<reference evidence="1 2" key="1">
    <citation type="submission" date="2018-05" db="EMBL/GenBank/DDBJ databases">
        <title>Genomic Encyclopedia of Type Strains, Phase IV (KMG-IV): sequencing the most valuable type-strain genomes for metagenomic binning, comparative biology and taxonomic classification.</title>
        <authorList>
            <person name="Goeker M."/>
        </authorList>
    </citation>
    <scope>NUCLEOTIDE SEQUENCE [LARGE SCALE GENOMIC DNA]</scope>
    <source>
        <strain evidence="1 2">DSM 28556</strain>
    </source>
</reference>
<dbReference type="InterPro" id="IPR036291">
    <property type="entry name" value="NAD(P)-bd_dom_sf"/>
</dbReference>
<comment type="caution">
    <text evidence="1">The sequence shown here is derived from an EMBL/GenBank/DDBJ whole genome shotgun (WGS) entry which is preliminary data.</text>
</comment>
<dbReference type="RefSeq" id="WP_110395024.1">
    <property type="nucleotide sequence ID" value="NZ_JBHUHB010000001.1"/>
</dbReference>
<dbReference type="PANTHER" id="PTHR13812:SF19">
    <property type="entry name" value="KETIMINE REDUCTASE MU-CRYSTALLIN"/>
    <property type="match status" value="1"/>
</dbReference>
<organism evidence="1 2">
    <name type="scientific">Pseudogracilibacillus auburnensis</name>
    <dbReference type="NCBI Taxonomy" id="1494959"/>
    <lineage>
        <taxon>Bacteria</taxon>
        <taxon>Bacillati</taxon>
        <taxon>Bacillota</taxon>
        <taxon>Bacilli</taxon>
        <taxon>Bacillales</taxon>
        <taxon>Bacillaceae</taxon>
        <taxon>Pseudogracilibacillus</taxon>
    </lineage>
</organism>
<evidence type="ECO:0000313" key="1">
    <source>
        <dbReference type="EMBL" id="PXW87429.1"/>
    </source>
</evidence>
<dbReference type="Proteomes" id="UP000247978">
    <property type="component" value="Unassembled WGS sequence"/>
</dbReference>
<dbReference type="Gene3D" id="3.40.50.720">
    <property type="entry name" value="NAD(P)-binding Rossmann-like Domain"/>
    <property type="match status" value="1"/>
</dbReference>
<evidence type="ECO:0000313" key="2">
    <source>
        <dbReference type="Proteomes" id="UP000247978"/>
    </source>
</evidence>